<evidence type="ECO:0000313" key="2">
    <source>
        <dbReference type="EMBL" id="EJN83452.1"/>
    </source>
</evidence>
<reference evidence="2 3" key="1">
    <citation type="submission" date="2012-07" db="EMBL/GenBank/DDBJ databases">
        <authorList>
            <person name="Durkin A.S."/>
            <person name="McCorrison J."/>
            <person name="Torralba M."/>
            <person name="Gillis M."/>
            <person name="Methe B."/>
            <person name="Sutton G."/>
            <person name="Nelson K.E."/>
        </authorList>
    </citation>
    <scope>NUCLEOTIDE SEQUENCE [LARGE SCALE GENOMIC DNA]</scope>
    <source>
        <strain evidence="3">ATCC 12104 / DSM 43013 / CCUG 2238 / JCM 8349 / NCTC 10301 / Howell 279</strain>
    </source>
</reference>
<comment type="caution">
    <text evidence="2">The sequence shown here is derived from an EMBL/GenBank/DDBJ whole genome shotgun (WGS) entry which is preliminary data.</text>
</comment>
<evidence type="ECO:0000313" key="3">
    <source>
        <dbReference type="Proteomes" id="UP000007814"/>
    </source>
</evidence>
<dbReference type="Proteomes" id="UP000007814">
    <property type="component" value="Unassembled WGS sequence"/>
</dbReference>
<feature type="region of interest" description="Disordered" evidence="1">
    <location>
        <begin position="40"/>
        <end position="116"/>
    </location>
</feature>
<gene>
    <name evidence="2" type="ORF">HMPREF1129_1827</name>
</gene>
<feature type="region of interest" description="Disordered" evidence="1">
    <location>
        <begin position="224"/>
        <end position="264"/>
    </location>
</feature>
<name>J3F0S0_ACTNH</name>
<evidence type="ECO:0008006" key="4">
    <source>
        <dbReference type="Google" id="ProtNLM"/>
    </source>
</evidence>
<feature type="compositionally biased region" description="Polar residues" evidence="1">
    <location>
        <begin position="237"/>
        <end position="264"/>
    </location>
</feature>
<feature type="compositionally biased region" description="Polar residues" evidence="1">
    <location>
        <begin position="78"/>
        <end position="94"/>
    </location>
</feature>
<evidence type="ECO:0000256" key="1">
    <source>
        <dbReference type="SAM" id="MobiDB-lite"/>
    </source>
</evidence>
<feature type="compositionally biased region" description="Low complexity" evidence="1">
    <location>
        <begin position="40"/>
        <end position="77"/>
    </location>
</feature>
<accession>J3F0S0</accession>
<dbReference type="EMBL" id="ALJK01000238">
    <property type="protein sequence ID" value="EJN83452.1"/>
    <property type="molecule type" value="Genomic_DNA"/>
</dbReference>
<proteinExistence type="predicted"/>
<protein>
    <recommendedName>
        <fullName evidence="4">Lipoprotein</fullName>
    </recommendedName>
</protein>
<dbReference type="PATRIC" id="fig|1115803.3.peg.2605"/>
<organism evidence="2 3">
    <name type="scientific">Actinomyces naeslundii (strain ATCC 12104 / DSM 43013 / CCUG 2238 / JCM 8349 / NCTC 10301 / Howell 279)</name>
    <dbReference type="NCBI Taxonomy" id="1115803"/>
    <lineage>
        <taxon>Bacteria</taxon>
        <taxon>Bacillati</taxon>
        <taxon>Actinomycetota</taxon>
        <taxon>Actinomycetes</taxon>
        <taxon>Actinomycetales</taxon>
        <taxon>Actinomycetaceae</taxon>
        <taxon>Actinomyces</taxon>
    </lineage>
</organism>
<dbReference type="eggNOG" id="ENOG5030QPA">
    <property type="taxonomic scope" value="Bacteria"/>
</dbReference>
<sequence length="264" mass="26484">MSSSEPVHPHRPHHLPARARRALPALPLLCALTLSACGMSGTTSSEAASTPSAQETPSASHSAAASPSGAGQRPSAAQTQTAPGSPSPSTQATDGPSPAPADTAPDRSTLLNASLPLPSTCTASGPVSFSGGQAPLSFGGFARIEDPSATYLLDGTPTTAVALTCNGGGSAAFPSLAFYDDELSLVASYDLSRIGGAGSYEPVITSLEPRGDILHVEWSNEKLPTDTAGMHTGSGTGSADLSWNGTSFDKSNTTVHDAQGNQVG</sequence>
<dbReference type="AlphaFoldDB" id="J3F0S0"/>